<feature type="compositionally biased region" description="Low complexity" evidence="1">
    <location>
        <begin position="178"/>
        <end position="190"/>
    </location>
</feature>
<evidence type="ECO:0000313" key="2">
    <source>
        <dbReference type="EMBL" id="OLP93978.1"/>
    </source>
</evidence>
<feature type="compositionally biased region" description="Basic and acidic residues" evidence="1">
    <location>
        <begin position="1292"/>
        <end position="1310"/>
    </location>
</feature>
<proteinExistence type="predicted"/>
<feature type="region of interest" description="Disordered" evidence="1">
    <location>
        <begin position="1286"/>
        <end position="1391"/>
    </location>
</feature>
<dbReference type="OrthoDB" id="442269at2759"/>
<sequence>MEKSGFVAVKAVAISDIAAELSLQAPFSAADLTRVPQLMFTALSPGFLSEDSDIEPHRSLGPGTGDSACRKKGDRPLLPARALRGDSQNLDESDGTPSGAGRDGKSSRRLHRKKTKDLPEAAGDASDGSRAAGFESKGSSRNVDSPFHEPDSTPSGAGRDGKSSRRLHRKKTKDLPEAAGDASDGSRAAGFESKGSSRNVDSPFHEPDSTPSGAGRDGKSSRRLHRKKTKDLPEAAGDASDGSRAAGFESKGSSRNVDSPFHEPDSTPSGAGRDGKSSRRLHRKKTKDLPEAAGDASDGSRAAGFESKGSSRNVDSPFHEADSSLVWKRVDFLLNVLPAQDRACQAAQAAMAGAVSSCSAESRTISLKLMAMDPATPERAREANLLDSAFKEMRQSLIDSLTTSPRFDQNEEEGFITVDDLTERDVDALGELVNADGPSRSPQRRVTTDACMDSPLAGKEGDFGMASASEASDFESEDGGGEEGFVEGLQPARELITDASLAFASMPAGREPGERASRRETAARTSPRPAAAGAPAAALDPTGPSASALGTGLSEIISNSLNSRDAQKIGETLQPVGHLGEDGRDDTLGKAALSFETEMQRAALVNQAVTCLACSDNSEPDRHATSSGGHASKGPLAAFFSILDGAGCLLSVSMNADDPLVGEAEEPGASEATLPSEAEAIRPRELMLDLRPEQRESHTDLSMQVVAVAPAEAGTACSKSKLQCPRLKEYLDVPLDETLLRPATPRWVQTVVERNLSGCGSAPDSAADLSAFAVEQCSARQGTPLSWSLWDGPPTSDQLFPDAVSTPILSRHEGIDVAPQRSQRRCTSQLFLHRQVQAPSSETRRRPLAVDVQETLTDLLQKASSMTYHQLEEARKDLQKLRLSLTLQGGGKTSAGFKEARAWDQRPSSQQAASVASAATATQLKLLKQLKVQMKGVSAWHNIKNLLAKAGAADSTVEYGAVLSKAASMRGFAEKLNPEPREGMVVFSGMLGYEASHDGEKCQSLFDLDSLVLTADGGFRRPGEDQPLFPMGNFSLKWRWDPSASKLIIDFWKDMKLLEWRWDELVPSKDLRFPSLVADWSGTGHVGGSSFSYSMLSLVAENFQQAEQAGKTQRLDSEGALNDGDSKVLVPALEGCSKISTLDLSCVPPVRLPGMHQRRMKERDVAAQPKTGLLREVLAPLGALAARYGLPPKEAMDFYKDKPGLRLSDLLDVPSTSHGHDNGADVEGNQAKIDPRFVAPPVGTRGGAPIEELLPELCARASFRIPSLIQEDFEKVVDDEVVEGTQVPMEIGAHDSSEEGSVRPEAEKKLPVSPKPRRSIPERAKKLSGKENRQQASRKIDPEVPSKVATGRGMVPKQMAVKKKVSTTPKSECRKTPRVDQRKCSDKQKRQHRKVDVDLGCGTPPQDEARYCQFNMPKQVGALSAEQVGMPSELTMFMQAVAMSRSLRA</sequence>
<dbReference type="Proteomes" id="UP000186817">
    <property type="component" value="Unassembled WGS sequence"/>
</dbReference>
<feature type="compositionally biased region" description="Basic and acidic residues" evidence="1">
    <location>
        <begin position="511"/>
        <end position="522"/>
    </location>
</feature>
<feature type="region of interest" description="Disordered" evidence="1">
    <location>
        <begin position="433"/>
        <end position="485"/>
    </location>
</feature>
<feature type="compositionally biased region" description="Basic and acidic residues" evidence="1">
    <location>
        <begin position="1371"/>
        <end position="1388"/>
    </location>
</feature>
<reference evidence="2 3" key="1">
    <citation type="submission" date="2016-02" db="EMBL/GenBank/DDBJ databases">
        <title>Genome analysis of coral dinoflagellate symbionts highlights evolutionary adaptations to a symbiotic lifestyle.</title>
        <authorList>
            <person name="Aranda M."/>
            <person name="Li Y."/>
            <person name="Liew Y.J."/>
            <person name="Baumgarten S."/>
            <person name="Simakov O."/>
            <person name="Wilson M."/>
            <person name="Piel J."/>
            <person name="Ashoor H."/>
            <person name="Bougouffa S."/>
            <person name="Bajic V.B."/>
            <person name="Ryu T."/>
            <person name="Ravasi T."/>
            <person name="Bayer T."/>
            <person name="Micklem G."/>
            <person name="Kim H."/>
            <person name="Bhak J."/>
            <person name="Lajeunesse T.C."/>
            <person name="Voolstra C.R."/>
        </authorList>
    </citation>
    <scope>NUCLEOTIDE SEQUENCE [LARGE SCALE GENOMIC DNA]</scope>
    <source>
        <strain evidence="2 3">CCMP2467</strain>
    </source>
</reference>
<gene>
    <name evidence="2" type="ORF">AK812_SmicGene24055</name>
</gene>
<feature type="compositionally biased region" description="Low complexity" evidence="1">
    <location>
        <begin position="235"/>
        <end position="247"/>
    </location>
</feature>
<feature type="compositionally biased region" description="Acidic residues" evidence="1">
    <location>
        <begin position="472"/>
        <end position="485"/>
    </location>
</feature>
<dbReference type="EMBL" id="LSRX01000563">
    <property type="protein sequence ID" value="OLP93978.1"/>
    <property type="molecule type" value="Genomic_DNA"/>
</dbReference>
<accession>A0A1Q9DFR3</accession>
<comment type="caution">
    <text evidence="2">The sequence shown here is derived from an EMBL/GenBank/DDBJ whole genome shotgun (WGS) entry which is preliminary data.</text>
</comment>
<organism evidence="2 3">
    <name type="scientific">Symbiodinium microadriaticum</name>
    <name type="common">Dinoflagellate</name>
    <name type="synonym">Zooxanthella microadriatica</name>
    <dbReference type="NCBI Taxonomy" id="2951"/>
    <lineage>
        <taxon>Eukaryota</taxon>
        <taxon>Sar</taxon>
        <taxon>Alveolata</taxon>
        <taxon>Dinophyceae</taxon>
        <taxon>Suessiales</taxon>
        <taxon>Symbiodiniaceae</taxon>
        <taxon>Symbiodinium</taxon>
    </lineage>
</organism>
<keyword evidence="3" id="KW-1185">Reference proteome</keyword>
<evidence type="ECO:0000256" key="1">
    <source>
        <dbReference type="SAM" id="MobiDB-lite"/>
    </source>
</evidence>
<evidence type="ECO:0000313" key="3">
    <source>
        <dbReference type="Proteomes" id="UP000186817"/>
    </source>
</evidence>
<protein>
    <submittedName>
        <fullName evidence="2">Uncharacterized protein</fullName>
    </submittedName>
</protein>
<feature type="compositionally biased region" description="Low complexity" evidence="1">
    <location>
        <begin position="292"/>
        <end position="304"/>
    </location>
</feature>
<feature type="region of interest" description="Disordered" evidence="1">
    <location>
        <begin position="504"/>
        <end position="546"/>
    </location>
</feature>
<feature type="compositionally biased region" description="Low complexity" evidence="1">
    <location>
        <begin position="121"/>
        <end position="133"/>
    </location>
</feature>
<feature type="region of interest" description="Disordered" evidence="1">
    <location>
        <begin position="47"/>
        <end position="317"/>
    </location>
</feature>
<feature type="compositionally biased region" description="Basic and acidic residues" evidence="1">
    <location>
        <begin position="1319"/>
        <end position="1344"/>
    </location>
</feature>
<feature type="compositionally biased region" description="Low complexity" evidence="1">
    <location>
        <begin position="523"/>
        <end position="538"/>
    </location>
</feature>
<name>A0A1Q9DFR3_SYMMI</name>